<evidence type="ECO:0000313" key="1">
    <source>
        <dbReference type="EMBL" id="KAE9392579.1"/>
    </source>
</evidence>
<evidence type="ECO:0000313" key="2">
    <source>
        <dbReference type="Proteomes" id="UP000799118"/>
    </source>
</evidence>
<dbReference type="Proteomes" id="UP000799118">
    <property type="component" value="Unassembled WGS sequence"/>
</dbReference>
<proteinExistence type="predicted"/>
<dbReference type="EMBL" id="ML769592">
    <property type="protein sequence ID" value="KAE9392579.1"/>
    <property type="molecule type" value="Genomic_DNA"/>
</dbReference>
<accession>A0A6A4H2Z3</accession>
<dbReference type="OrthoDB" id="3145912at2759"/>
<keyword evidence="2" id="KW-1185">Reference proteome</keyword>
<organism evidence="1 2">
    <name type="scientific">Gymnopus androsaceus JB14</name>
    <dbReference type="NCBI Taxonomy" id="1447944"/>
    <lineage>
        <taxon>Eukaryota</taxon>
        <taxon>Fungi</taxon>
        <taxon>Dikarya</taxon>
        <taxon>Basidiomycota</taxon>
        <taxon>Agaricomycotina</taxon>
        <taxon>Agaricomycetes</taxon>
        <taxon>Agaricomycetidae</taxon>
        <taxon>Agaricales</taxon>
        <taxon>Marasmiineae</taxon>
        <taxon>Omphalotaceae</taxon>
        <taxon>Gymnopus</taxon>
    </lineage>
</organism>
<sequence length="280" mass="31708">MDFPPELEREIFRFAMRSDPSIVPTLKRVAHRVRIWADEVLNEYVLLDNWERTEGDLKHGLGPVPGKDKLYAGQISSSFAKNVFSLCLTYNHELSTEQLKLFASCKALSQLALWVDFSERPEFTAVLVSLPLQRLSLEIEHFMRLSHPPSYDWASRLTHLELVFWSSDIDSEGLSFVHLPSLQHICFVWGKRTYPSTVTAALDTCVCLRTLVILTASGQWSELKKYKDLPEAKGVNIVLLPSLRQATYEWIPGGSSVWDRVQESLAPSKGLVSAEDVAMS</sequence>
<dbReference type="AlphaFoldDB" id="A0A6A4H2Z3"/>
<reference evidence="1" key="1">
    <citation type="journal article" date="2019" name="Environ. Microbiol.">
        <title>Fungal ecological strategies reflected in gene transcription - a case study of two litter decomposers.</title>
        <authorList>
            <person name="Barbi F."/>
            <person name="Kohler A."/>
            <person name="Barry K."/>
            <person name="Baskaran P."/>
            <person name="Daum C."/>
            <person name="Fauchery L."/>
            <person name="Ihrmark K."/>
            <person name="Kuo A."/>
            <person name="LaButti K."/>
            <person name="Lipzen A."/>
            <person name="Morin E."/>
            <person name="Grigoriev I.V."/>
            <person name="Henrissat B."/>
            <person name="Lindahl B."/>
            <person name="Martin F."/>
        </authorList>
    </citation>
    <scope>NUCLEOTIDE SEQUENCE</scope>
    <source>
        <strain evidence="1">JB14</strain>
    </source>
</reference>
<protein>
    <recommendedName>
        <fullName evidence="3">F-box domain-containing protein</fullName>
    </recommendedName>
</protein>
<evidence type="ECO:0008006" key="3">
    <source>
        <dbReference type="Google" id="ProtNLM"/>
    </source>
</evidence>
<gene>
    <name evidence="1" type="ORF">BT96DRAFT_271524</name>
</gene>
<name>A0A6A4H2Z3_9AGAR</name>